<dbReference type="KEGG" id="pzu:PHZ_c1160"/>
<evidence type="ECO:0008006" key="3">
    <source>
        <dbReference type="Google" id="ProtNLM"/>
    </source>
</evidence>
<dbReference type="SUPFAM" id="SSF54427">
    <property type="entry name" value="NTF2-like"/>
    <property type="match status" value="1"/>
</dbReference>
<sequence length="164" mass="18361">MSFARRGGRMGPLGASTGDSMDETAAIGAVIDEMYAMISGPAGPRDWSRQRAVFHPQSRQMRTGVDEHGAPWIRIMSPAEYEADVTPFFMANPFFEVEIARRIDVLGNMAHVWSLYEARTAPDDATPERRGINSIQLYRDAGGDWRIISMIWDNERPGVQAQPF</sequence>
<accession>B4R841</accession>
<name>B4R841_PHEZH</name>
<organism evidence="1 2">
    <name type="scientific">Phenylobacterium zucineum (strain HLK1)</name>
    <dbReference type="NCBI Taxonomy" id="450851"/>
    <lineage>
        <taxon>Bacteria</taxon>
        <taxon>Pseudomonadati</taxon>
        <taxon>Pseudomonadota</taxon>
        <taxon>Alphaproteobacteria</taxon>
        <taxon>Caulobacterales</taxon>
        <taxon>Caulobacteraceae</taxon>
        <taxon>Phenylobacterium</taxon>
    </lineage>
</organism>
<dbReference type="EMBL" id="CP000747">
    <property type="protein sequence ID" value="ACG77574.1"/>
    <property type="molecule type" value="Genomic_DNA"/>
</dbReference>
<keyword evidence="2" id="KW-1185">Reference proteome</keyword>
<dbReference type="HOGENOM" id="CLU_121854_0_0_5"/>
<dbReference type="STRING" id="450851.PHZ_c1160"/>
<gene>
    <name evidence="1" type="ordered locus">PHZ_c1160</name>
</gene>
<protein>
    <recommendedName>
        <fullName evidence="3">DUF4440 domain-containing protein</fullName>
    </recommendedName>
</protein>
<dbReference type="Gene3D" id="3.10.450.50">
    <property type="match status" value="1"/>
</dbReference>
<evidence type="ECO:0000313" key="1">
    <source>
        <dbReference type="EMBL" id="ACG77574.1"/>
    </source>
</evidence>
<reference evidence="1 2" key="1">
    <citation type="journal article" date="2008" name="BMC Genomics">
        <title>Complete genome of Phenylobacterium zucineum - a novel facultative intracellular bacterium isolated from human erythroleukemia cell line K562.</title>
        <authorList>
            <person name="Luo Y."/>
            <person name="Xu X."/>
            <person name="Ding Z."/>
            <person name="Liu Z."/>
            <person name="Zhang B."/>
            <person name="Yan Z."/>
            <person name="Sun J."/>
            <person name="Hu S."/>
            <person name="Hu X."/>
        </authorList>
    </citation>
    <scope>NUCLEOTIDE SEQUENCE [LARGE SCALE GENOMIC DNA]</scope>
    <source>
        <strain evidence="1 2">HLK1</strain>
    </source>
</reference>
<evidence type="ECO:0000313" key="2">
    <source>
        <dbReference type="Proteomes" id="UP000001868"/>
    </source>
</evidence>
<dbReference type="Proteomes" id="UP000001868">
    <property type="component" value="Chromosome"/>
</dbReference>
<dbReference type="InterPro" id="IPR032710">
    <property type="entry name" value="NTF2-like_dom_sf"/>
</dbReference>
<dbReference type="AlphaFoldDB" id="B4R841"/>
<dbReference type="eggNOG" id="ENOG502ZPJP">
    <property type="taxonomic scope" value="Bacteria"/>
</dbReference>
<proteinExistence type="predicted"/>